<gene>
    <name evidence="1" type="ORF">QMA06_09680</name>
</gene>
<sequence length="129" mass="15301">MKEKLHYEFCDISVYDNYIIVVMKEGVILTPSYNNVLAEITKNYFLNKPYVYIIHRKNSYSVDPQIYFETARIENLVGFAVVSTNHQAKTNAKIERMFLNNKPFEIFSYIEEAIVWANNLIEQQEHSFF</sequence>
<proteinExistence type="predicted"/>
<protein>
    <recommendedName>
        <fullName evidence="3">STAS/SEC14 domain-containing protein</fullName>
    </recommendedName>
</protein>
<accession>A0ABT7ZVE3</accession>
<organism evidence="1 2">
    <name type="scientific">Winogradskyella bathintestinalis</name>
    <dbReference type="NCBI Taxonomy" id="3035208"/>
    <lineage>
        <taxon>Bacteria</taxon>
        <taxon>Pseudomonadati</taxon>
        <taxon>Bacteroidota</taxon>
        <taxon>Flavobacteriia</taxon>
        <taxon>Flavobacteriales</taxon>
        <taxon>Flavobacteriaceae</taxon>
        <taxon>Winogradskyella</taxon>
    </lineage>
</organism>
<dbReference type="Proteomes" id="UP001231197">
    <property type="component" value="Unassembled WGS sequence"/>
</dbReference>
<dbReference type="RefSeq" id="WP_290206650.1">
    <property type="nucleotide sequence ID" value="NZ_JASDDK010000003.1"/>
</dbReference>
<name>A0ABT7ZVE3_9FLAO</name>
<evidence type="ECO:0000313" key="1">
    <source>
        <dbReference type="EMBL" id="MDN3492992.1"/>
    </source>
</evidence>
<comment type="caution">
    <text evidence="1">The sequence shown here is derived from an EMBL/GenBank/DDBJ whole genome shotgun (WGS) entry which is preliminary data.</text>
</comment>
<dbReference type="EMBL" id="JASDDK010000003">
    <property type="protein sequence ID" value="MDN3492992.1"/>
    <property type="molecule type" value="Genomic_DNA"/>
</dbReference>
<reference evidence="1 2" key="1">
    <citation type="journal article" date="2023" name="Int. J. Syst. Evol. Microbiol.">
        <title>Winogradskyella bathintestinalis sp. nov., isolated from the intestine of the deep-sea loosejaw dragonfish, Malacosteus niger.</title>
        <authorList>
            <person name="Uniacke-Lowe S."/>
            <person name="Johnson C.N."/>
            <person name="Stanton C."/>
            <person name="Hill C."/>
            <person name="Ross P."/>
        </authorList>
    </citation>
    <scope>NUCLEOTIDE SEQUENCE [LARGE SCALE GENOMIC DNA]</scope>
    <source>
        <strain evidence="1 2">APC 3343</strain>
    </source>
</reference>
<evidence type="ECO:0008006" key="3">
    <source>
        <dbReference type="Google" id="ProtNLM"/>
    </source>
</evidence>
<keyword evidence="2" id="KW-1185">Reference proteome</keyword>
<evidence type="ECO:0000313" key="2">
    <source>
        <dbReference type="Proteomes" id="UP001231197"/>
    </source>
</evidence>